<evidence type="ECO:0000313" key="1">
    <source>
        <dbReference type="EMBL" id="TWP26735.1"/>
    </source>
</evidence>
<name>A0A563D961_9FLAO</name>
<dbReference type="Proteomes" id="UP000319499">
    <property type="component" value="Unassembled WGS sequence"/>
</dbReference>
<comment type="caution">
    <text evidence="1">The sequence shown here is derived from an EMBL/GenBank/DDBJ whole genome shotgun (WGS) entry which is preliminary data.</text>
</comment>
<dbReference type="EMBL" id="SELH01000025">
    <property type="protein sequence ID" value="TWP26735.1"/>
    <property type="molecule type" value="Genomic_DNA"/>
</dbReference>
<dbReference type="RefSeq" id="WP_146263193.1">
    <property type="nucleotide sequence ID" value="NZ_SELG01000042.1"/>
</dbReference>
<dbReference type="OrthoDB" id="1522941at2"/>
<reference evidence="1 2" key="1">
    <citation type="submission" date="2019-02" db="EMBL/GenBank/DDBJ databases">
        <title>Apibacter muscae sp. nov.: a novel member of the house fly microbiota.</title>
        <authorList>
            <person name="Park R."/>
        </authorList>
    </citation>
    <scope>NUCLEOTIDE SEQUENCE [LARGE SCALE GENOMIC DNA]</scope>
    <source>
        <strain evidence="1 2">AL1</strain>
    </source>
</reference>
<proteinExistence type="predicted"/>
<sequence length="345" mass="40300">MSLESRIKSISEIRNFLNQFLNHLNTGNPRFQDFDRVISMAEQKNSWFTQENIFNALNYWNKVLEESNVNQWLSRYSLNENKNKTIGLVLAGNIPMVGFHDCLCCLLLGYKTKIKLSSKDNVLIPFFLNLWKETCNDLDFSFVEIIKDCDAVITTGSNNTARYFEYYFKDIPHIIRKNRTSIAVINGNEKQEDLEKLAKDVFTYFGLGCRNVTQLLVPADYNLNQLFESFLSYKDLIRHNKYANNYDYNKAIYLLNKDKFWDNNLILLKESDNLYSAIGSLNVKFYKDQKEINTYISENINDIQCIVSLNNEINGLETVPFGYTQKPELYNYSDGVDTIKFLLKI</sequence>
<protein>
    <submittedName>
        <fullName evidence="1">Acyl-CoA reductase</fullName>
    </submittedName>
</protein>
<evidence type="ECO:0000313" key="2">
    <source>
        <dbReference type="Proteomes" id="UP000319499"/>
    </source>
</evidence>
<dbReference type="AlphaFoldDB" id="A0A563D961"/>
<keyword evidence="2" id="KW-1185">Reference proteome</keyword>
<gene>
    <name evidence="1" type="ORF">ETU09_09240</name>
</gene>
<organism evidence="1 2">
    <name type="scientific">Apibacter muscae</name>
    <dbReference type="NCBI Taxonomy" id="2509004"/>
    <lineage>
        <taxon>Bacteria</taxon>
        <taxon>Pseudomonadati</taxon>
        <taxon>Bacteroidota</taxon>
        <taxon>Flavobacteriia</taxon>
        <taxon>Flavobacteriales</taxon>
        <taxon>Weeksellaceae</taxon>
        <taxon>Apibacter</taxon>
    </lineage>
</organism>
<accession>A0A563D961</accession>